<feature type="compositionally biased region" description="Low complexity" evidence="4">
    <location>
        <begin position="65"/>
        <end position="83"/>
    </location>
</feature>
<dbReference type="GO" id="GO:0006260">
    <property type="term" value="P:DNA replication"/>
    <property type="evidence" value="ECO:0007669"/>
    <property type="project" value="InterPro"/>
</dbReference>
<evidence type="ECO:0000256" key="3">
    <source>
        <dbReference type="RuleBase" id="RU000524"/>
    </source>
</evidence>
<evidence type="ECO:0000256" key="1">
    <source>
        <dbReference type="ARBA" id="ARBA00023125"/>
    </source>
</evidence>
<gene>
    <name evidence="5" type="primary">ssb_2</name>
    <name evidence="5" type="ORF">NCTC11872_02396</name>
</gene>
<proteinExistence type="predicted"/>
<dbReference type="EMBL" id="UASK01000009">
    <property type="protein sequence ID" value="SPX42750.1"/>
    <property type="molecule type" value="Genomic_DNA"/>
</dbReference>
<keyword evidence="1 2" id="KW-0238">DNA-binding</keyword>
<dbReference type="GO" id="GO:0003697">
    <property type="term" value="F:single-stranded DNA binding"/>
    <property type="evidence" value="ECO:0007669"/>
    <property type="project" value="InterPro"/>
</dbReference>
<dbReference type="Proteomes" id="UP000249936">
    <property type="component" value="Unassembled WGS sequence"/>
</dbReference>
<reference evidence="5 6" key="1">
    <citation type="submission" date="2018-06" db="EMBL/GenBank/DDBJ databases">
        <authorList>
            <consortium name="Pathogen Informatics"/>
            <person name="Doyle S."/>
        </authorList>
    </citation>
    <scope>NUCLEOTIDE SEQUENCE [LARGE SCALE GENOMIC DNA]</scope>
    <source>
        <strain evidence="5 6">NCTC11872</strain>
    </source>
</reference>
<name>A0A2X1PQY3_HAEIF</name>
<dbReference type="PROSITE" id="PS50935">
    <property type="entry name" value="SSB"/>
    <property type="match status" value="1"/>
</dbReference>
<protein>
    <recommendedName>
        <fullName evidence="3">Single-stranded DNA-binding protein</fullName>
    </recommendedName>
</protein>
<sequence length="93" mass="10389">MYVEGRLKTRKWQDQNGQDRYTTEIQGDVMQMLGGRNQNAGGFSNEMGSSPQPSYQARQTNNGNSYQSSRPAPQQSAPQAEPPMDGFDDDIPF</sequence>
<feature type="region of interest" description="Disordered" evidence="4">
    <location>
        <begin position="1"/>
        <end position="21"/>
    </location>
</feature>
<evidence type="ECO:0000256" key="2">
    <source>
        <dbReference type="PROSITE-ProRule" id="PRU00252"/>
    </source>
</evidence>
<evidence type="ECO:0000256" key="4">
    <source>
        <dbReference type="SAM" id="MobiDB-lite"/>
    </source>
</evidence>
<evidence type="ECO:0000313" key="5">
    <source>
        <dbReference type="EMBL" id="SPX42750.1"/>
    </source>
</evidence>
<accession>A0A2X1PQY3</accession>
<dbReference type="SUPFAM" id="SSF50249">
    <property type="entry name" value="Nucleic acid-binding proteins"/>
    <property type="match status" value="1"/>
</dbReference>
<dbReference type="InterPro" id="IPR000424">
    <property type="entry name" value="Primosome_PriB/ssb"/>
</dbReference>
<organism evidence="5 6">
    <name type="scientific">Haemophilus influenzae</name>
    <dbReference type="NCBI Taxonomy" id="727"/>
    <lineage>
        <taxon>Bacteria</taxon>
        <taxon>Pseudomonadati</taxon>
        <taxon>Pseudomonadota</taxon>
        <taxon>Gammaproteobacteria</taxon>
        <taxon>Pasteurellales</taxon>
        <taxon>Pasteurellaceae</taxon>
        <taxon>Haemophilus</taxon>
    </lineage>
</organism>
<feature type="compositionally biased region" description="Basic and acidic residues" evidence="4">
    <location>
        <begin position="1"/>
        <end position="13"/>
    </location>
</feature>
<dbReference type="AlphaFoldDB" id="A0A2X1PQY3"/>
<dbReference type="InterPro" id="IPR011344">
    <property type="entry name" value="ssDNA-bd"/>
</dbReference>
<dbReference type="Pfam" id="PF00436">
    <property type="entry name" value="SSB"/>
    <property type="match status" value="1"/>
</dbReference>
<evidence type="ECO:0000313" key="6">
    <source>
        <dbReference type="Proteomes" id="UP000249936"/>
    </source>
</evidence>
<feature type="compositionally biased region" description="Polar residues" evidence="4">
    <location>
        <begin position="36"/>
        <end position="64"/>
    </location>
</feature>
<dbReference type="Gene3D" id="2.40.50.140">
    <property type="entry name" value="Nucleic acid-binding proteins"/>
    <property type="match status" value="1"/>
</dbReference>
<dbReference type="InterPro" id="IPR012340">
    <property type="entry name" value="NA-bd_OB-fold"/>
</dbReference>
<feature type="region of interest" description="Disordered" evidence="4">
    <location>
        <begin position="33"/>
        <end position="93"/>
    </location>
</feature>
<dbReference type="NCBIfam" id="TIGR00621">
    <property type="entry name" value="ssb"/>
    <property type="match status" value="1"/>
</dbReference>